<protein>
    <submittedName>
        <fullName evidence="3">Fumarylacetoacetate (FAA) hydrolase</fullName>
    </submittedName>
</protein>
<dbReference type="EMBL" id="CP001816">
    <property type="protein sequence ID" value="ACZ11095.1"/>
    <property type="molecule type" value="Genomic_DNA"/>
</dbReference>
<reference evidence="3 4" key="2">
    <citation type="journal article" date="2010" name="Stand. Genomic Sci.">
        <title>Complete genome sequence of Sulfurospirillum deleyianum type strain (5175).</title>
        <authorList>
            <person name="Sikorski J."/>
            <person name="Lapidus A."/>
            <person name="Copeland A."/>
            <person name="Glavina Del Rio T."/>
            <person name="Nolan M."/>
            <person name="Lucas S."/>
            <person name="Chen F."/>
            <person name="Tice H."/>
            <person name="Cheng J.F."/>
            <person name="Saunders E."/>
            <person name="Bruce D."/>
            <person name="Goodwin L."/>
            <person name="Pitluck S."/>
            <person name="Ovchinnikova G."/>
            <person name="Pati A."/>
            <person name="Ivanova N."/>
            <person name="Mavromatis K."/>
            <person name="Chen A."/>
            <person name="Palaniappan K."/>
            <person name="Chain P."/>
            <person name="Land M."/>
            <person name="Hauser L."/>
            <person name="Chang Y.J."/>
            <person name="Jeffries C.D."/>
            <person name="Brettin T."/>
            <person name="Detter J.C."/>
            <person name="Han C."/>
            <person name="Rohde M."/>
            <person name="Lang E."/>
            <person name="Spring S."/>
            <person name="Goker M."/>
            <person name="Bristow J."/>
            <person name="Eisen J.A."/>
            <person name="Markowitz V."/>
            <person name="Hugenholtz P."/>
            <person name="Kyrpides N.C."/>
            <person name="Klenk H.P."/>
        </authorList>
    </citation>
    <scope>NUCLEOTIDE SEQUENCE [LARGE SCALE GENOMIC DNA]</scope>
    <source>
        <strain evidence="4">ATCC 51133 / DSM 6946 / 5175</strain>
    </source>
</reference>
<gene>
    <name evidence="3" type="ordered locus">Sdel_0057</name>
</gene>
<dbReference type="PANTHER" id="PTHR11820">
    <property type="entry name" value="ACYLPYRUVASE"/>
    <property type="match status" value="1"/>
</dbReference>
<evidence type="ECO:0000256" key="1">
    <source>
        <dbReference type="ARBA" id="ARBA00022723"/>
    </source>
</evidence>
<keyword evidence="1" id="KW-0479">Metal-binding</keyword>
<feature type="domain" description="Fumarylacetoacetase-like C-terminal" evidence="2">
    <location>
        <begin position="15"/>
        <end position="185"/>
    </location>
</feature>
<keyword evidence="4" id="KW-1185">Reference proteome</keyword>
<dbReference type="GO" id="GO:0018773">
    <property type="term" value="F:acetylpyruvate hydrolase activity"/>
    <property type="evidence" value="ECO:0007669"/>
    <property type="project" value="TreeGrafter"/>
</dbReference>
<reference evidence="4" key="1">
    <citation type="submission" date="2009-11" db="EMBL/GenBank/DDBJ databases">
        <title>The complete genome of Sulfurospirillum deleyianum DSM 6946.</title>
        <authorList>
            <consortium name="US DOE Joint Genome Institute (JGI-PGF)"/>
            <person name="Lucas S."/>
            <person name="Copeland A."/>
            <person name="Lapidus A."/>
            <person name="Glavina del Rio T."/>
            <person name="Dalin E."/>
            <person name="Tice H."/>
            <person name="Bruce D."/>
            <person name="Goodwin L."/>
            <person name="Pitluck S."/>
            <person name="Kyrpides N."/>
            <person name="Mavromatis K."/>
            <person name="Ivanova N."/>
            <person name="Ovchinnikova G."/>
            <person name="Munk A.C."/>
            <person name="Lu M."/>
            <person name="Brettin T."/>
            <person name="Detter J.C."/>
            <person name="Han C."/>
            <person name="Tapia R."/>
            <person name="Larimer F."/>
            <person name="Land M."/>
            <person name="Hauser L."/>
            <person name="Markowitz V."/>
            <person name="Cheng J.F."/>
            <person name="Hugenholtz P."/>
            <person name="Woyke T."/>
            <person name="Wu D."/>
            <person name="Aumann P."/>
            <person name="Schneider S."/>
            <person name="Lang E."/>
            <person name="Spring S."/>
            <person name="Klenk H.P."/>
            <person name="Eisen J.A."/>
        </authorList>
    </citation>
    <scope>NUCLEOTIDE SEQUENCE [LARGE SCALE GENOMIC DNA]</scope>
    <source>
        <strain evidence="4">ATCC 51133 / DSM 6946 / 5175</strain>
    </source>
</reference>
<dbReference type="SUPFAM" id="SSF56529">
    <property type="entry name" value="FAH"/>
    <property type="match status" value="1"/>
</dbReference>
<dbReference type="Proteomes" id="UP000002222">
    <property type="component" value="Chromosome"/>
</dbReference>
<accession>D1B0V1</accession>
<dbReference type="HOGENOM" id="CLU_028458_5_2_7"/>
<dbReference type="OrthoDB" id="5197601at2"/>
<dbReference type="GO" id="GO:0046872">
    <property type="term" value="F:metal ion binding"/>
    <property type="evidence" value="ECO:0007669"/>
    <property type="project" value="UniProtKB-KW"/>
</dbReference>
<dbReference type="InterPro" id="IPR011234">
    <property type="entry name" value="Fumarylacetoacetase-like_C"/>
</dbReference>
<keyword evidence="3" id="KW-0378">Hydrolase</keyword>
<evidence type="ECO:0000313" key="3">
    <source>
        <dbReference type="EMBL" id="ACZ11095.1"/>
    </source>
</evidence>
<dbReference type="AlphaFoldDB" id="D1B0V1"/>
<dbReference type="STRING" id="525898.Sdel_0057"/>
<dbReference type="eggNOG" id="COG0179">
    <property type="taxonomic scope" value="Bacteria"/>
</dbReference>
<sequence>MKKVFFNEERVTPTKIVCVGRNYVEHIYELKNEMPTSMVLFIKPNSALSLELLTLPQTPLHYEGEICFMIRHGVIAGVGFGLDLTNRALQSELKVKGLPWERSKAFDGAAVMSSFVGIETSDIAKLSMQLWLNGVLVQEGGVDVMIYKPAQILDEIATFLTLMDNDIIMSGTPKGVGSYERGDRFVGKIFRASEEIISHEWIAH</sequence>
<organism evidence="3 4">
    <name type="scientific">Sulfurospirillum deleyianum (strain ATCC 51133 / DSM 6946 / 5175)</name>
    <dbReference type="NCBI Taxonomy" id="525898"/>
    <lineage>
        <taxon>Bacteria</taxon>
        <taxon>Pseudomonadati</taxon>
        <taxon>Campylobacterota</taxon>
        <taxon>Epsilonproteobacteria</taxon>
        <taxon>Campylobacterales</taxon>
        <taxon>Sulfurospirillaceae</taxon>
        <taxon>Sulfurospirillum</taxon>
    </lineage>
</organism>
<dbReference type="PANTHER" id="PTHR11820:SF7">
    <property type="entry name" value="ACYLPYRUVASE FAHD1, MITOCHONDRIAL"/>
    <property type="match status" value="1"/>
</dbReference>
<evidence type="ECO:0000259" key="2">
    <source>
        <dbReference type="Pfam" id="PF01557"/>
    </source>
</evidence>
<evidence type="ECO:0000313" key="4">
    <source>
        <dbReference type="Proteomes" id="UP000002222"/>
    </source>
</evidence>
<dbReference type="InterPro" id="IPR036663">
    <property type="entry name" value="Fumarylacetoacetase_C_sf"/>
</dbReference>
<dbReference type="KEGG" id="sdl:Sdel_0057"/>
<proteinExistence type="predicted"/>
<dbReference type="RefSeq" id="WP_012855861.1">
    <property type="nucleotide sequence ID" value="NC_013512.1"/>
</dbReference>
<dbReference type="Pfam" id="PF01557">
    <property type="entry name" value="FAA_hydrolase"/>
    <property type="match status" value="1"/>
</dbReference>
<name>D1B0V1_SULD5</name>
<dbReference type="Gene3D" id="3.90.850.10">
    <property type="entry name" value="Fumarylacetoacetase-like, C-terminal domain"/>
    <property type="match status" value="1"/>
</dbReference>